<keyword evidence="1 2" id="KW-0238">DNA-binding</keyword>
<feature type="DNA-binding region" description="H-T-H motif" evidence="2">
    <location>
        <begin position="35"/>
        <end position="54"/>
    </location>
</feature>
<feature type="domain" description="HTH tetR-type" evidence="3">
    <location>
        <begin position="12"/>
        <end position="72"/>
    </location>
</feature>
<evidence type="ECO:0000259" key="3">
    <source>
        <dbReference type="PROSITE" id="PS50977"/>
    </source>
</evidence>
<dbReference type="Gene3D" id="1.10.357.10">
    <property type="entry name" value="Tetracycline Repressor, domain 2"/>
    <property type="match status" value="1"/>
</dbReference>
<dbReference type="PANTHER" id="PTHR43479">
    <property type="entry name" value="ACREF/ENVCD OPERON REPRESSOR-RELATED"/>
    <property type="match status" value="1"/>
</dbReference>
<gene>
    <name evidence="4" type="ORF">ACFQHW_02445</name>
</gene>
<dbReference type="RefSeq" id="WP_125599532.1">
    <property type="nucleotide sequence ID" value="NZ_JBHSSM010000007.1"/>
</dbReference>
<reference evidence="5" key="1">
    <citation type="journal article" date="2019" name="Int. J. Syst. Evol. Microbiol.">
        <title>The Global Catalogue of Microorganisms (GCM) 10K type strain sequencing project: providing services to taxonomists for standard genome sequencing and annotation.</title>
        <authorList>
            <consortium name="The Broad Institute Genomics Platform"/>
            <consortium name="The Broad Institute Genome Sequencing Center for Infectious Disease"/>
            <person name="Wu L."/>
            <person name="Ma J."/>
        </authorList>
    </citation>
    <scope>NUCLEOTIDE SEQUENCE [LARGE SCALE GENOMIC DNA]</scope>
    <source>
        <strain evidence="5">CCM 8897</strain>
    </source>
</reference>
<proteinExistence type="predicted"/>
<protein>
    <submittedName>
        <fullName evidence="4">TetR/AcrR family transcriptional regulator</fullName>
    </submittedName>
</protein>
<sequence>MKLTGYEDLRVQKTINSIYDAFETLILANDYEKITVTALAKLAQINKKTFYRYYPTMDDLLSEMQSRYSQGYLQITAHFQYPRDIAKSVRSFFEYSAVQGPAYDRITISGAYSGIRQQMVDQVMSKTWGASPEFQKLADWQKQMLLSFVQDTGLRVYHQWIDNNRSAPLEDVITLATALMQGGVEKLLSAFDQ</sequence>
<dbReference type="EMBL" id="JBHSSM010000007">
    <property type="protein sequence ID" value="MFC6314425.1"/>
    <property type="molecule type" value="Genomic_DNA"/>
</dbReference>
<evidence type="ECO:0000256" key="1">
    <source>
        <dbReference type="ARBA" id="ARBA00023125"/>
    </source>
</evidence>
<dbReference type="Proteomes" id="UP001596310">
    <property type="component" value="Unassembled WGS sequence"/>
</dbReference>
<name>A0ABW1UNL6_9LACO</name>
<dbReference type="InterPro" id="IPR009057">
    <property type="entry name" value="Homeodomain-like_sf"/>
</dbReference>
<organism evidence="4 5">
    <name type="scientific">Lapidilactobacillus achengensis</name>
    <dbReference type="NCBI Taxonomy" id="2486000"/>
    <lineage>
        <taxon>Bacteria</taxon>
        <taxon>Bacillati</taxon>
        <taxon>Bacillota</taxon>
        <taxon>Bacilli</taxon>
        <taxon>Lactobacillales</taxon>
        <taxon>Lactobacillaceae</taxon>
        <taxon>Lapidilactobacillus</taxon>
    </lineage>
</organism>
<dbReference type="SUPFAM" id="SSF46689">
    <property type="entry name" value="Homeodomain-like"/>
    <property type="match status" value="1"/>
</dbReference>
<accession>A0ABW1UNL6</accession>
<evidence type="ECO:0000256" key="2">
    <source>
        <dbReference type="PROSITE-ProRule" id="PRU00335"/>
    </source>
</evidence>
<dbReference type="PROSITE" id="PS50977">
    <property type="entry name" value="HTH_TETR_2"/>
    <property type="match status" value="1"/>
</dbReference>
<dbReference type="InterPro" id="IPR001647">
    <property type="entry name" value="HTH_TetR"/>
</dbReference>
<dbReference type="InterPro" id="IPR050624">
    <property type="entry name" value="HTH-type_Tx_Regulator"/>
</dbReference>
<evidence type="ECO:0000313" key="4">
    <source>
        <dbReference type="EMBL" id="MFC6314425.1"/>
    </source>
</evidence>
<dbReference type="PANTHER" id="PTHR43479:SF7">
    <property type="entry name" value="TETR-FAMILY TRANSCRIPTIONAL REGULATOR"/>
    <property type="match status" value="1"/>
</dbReference>
<dbReference type="Pfam" id="PF00440">
    <property type="entry name" value="TetR_N"/>
    <property type="match status" value="1"/>
</dbReference>
<keyword evidence="5" id="KW-1185">Reference proteome</keyword>
<comment type="caution">
    <text evidence="4">The sequence shown here is derived from an EMBL/GenBank/DDBJ whole genome shotgun (WGS) entry which is preliminary data.</text>
</comment>
<evidence type="ECO:0000313" key="5">
    <source>
        <dbReference type="Proteomes" id="UP001596310"/>
    </source>
</evidence>